<name>A0AAU9Y422_9CNID</name>
<dbReference type="Gene3D" id="2.60.40.10">
    <property type="entry name" value="Immunoglobulins"/>
    <property type="match status" value="1"/>
</dbReference>
<dbReference type="InterPro" id="IPR000859">
    <property type="entry name" value="CUB_dom"/>
</dbReference>
<dbReference type="Pfam" id="PF00431">
    <property type="entry name" value="CUB"/>
    <property type="match status" value="1"/>
</dbReference>
<feature type="domain" description="Ig-like" evidence="2">
    <location>
        <begin position="114"/>
        <end position="172"/>
    </location>
</feature>
<protein>
    <recommendedName>
        <fullName evidence="2">Ig-like domain-containing protein</fullName>
    </recommendedName>
</protein>
<dbReference type="AlphaFoldDB" id="A0AAU9Y422"/>
<dbReference type="SUPFAM" id="SSF48726">
    <property type="entry name" value="Immunoglobulin"/>
    <property type="match status" value="1"/>
</dbReference>
<dbReference type="Pfam" id="PF13895">
    <property type="entry name" value="Ig_2"/>
    <property type="match status" value="1"/>
</dbReference>
<dbReference type="InterPro" id="IPR007110">
    <property type="entry name" value="Ig-like_dom"/>
</dbReference>
<dbReference type="CDD" id="cd00041">
    <property type="entry name" value="CUB"/>
    <property type="match status" value="1"/>
</dbReference>
<comment type="caution">
    <text evidence="3">The sequence shown here is derived from an EMBL/GenBank/DDBJ whole genome shotgun (WGS) entry which is preliminary data.</text>
</comment>
<dbReference type="InterPro" id="IPR035914">
    <property type="entry name" value="Sperma_CUB_dom_sf"/>
</dbReference>
<organism evidence="3 4">
    <name type="scientific">Pocillopora meandrina</name>
    <dbReference type="NCBI Taxonomy" id="46732"/>
    <lineage>
        <taxon>Eukaryota</taxon>
        <taxon>Metazoa</taxon>
        <taxon>Cnidaria</taxon>
        <taxon>Anthozoa</taxon>
        <taxon>Hexacorallia</taxon>
        <taxon>Scleractinia</taxon>
        <taxon>Astrocoeniina</taxon>
        <taxon>Pocilloporidae</taxon>
        <taxon>Pocillopora</taxon>
    </lineage>
</organism>
<dbReference type="PROSITE" id="PS50835">
    <property type="entry name" value="IG_LIKE"/>
    <property type="match status" value="1"/>
</dbReference>
<dbReference type="Proteomes" id="UP001159428">
    <property type="component" value="Unassembled WGS sequence"/>
</dbReference>
<evidence type="ECO:0000313" key="3">
    <source>
        <dbReference type="EMBL" id="CAH3164544.1"/>
    </source>
</evidence>
<dbReference type="InterPro" id="IPR036179">
    <property type="entry name" value="Ig-like_dom_sf"/>
</dbReference>
<keyword evidence="1" id="KW-1015">Disulfide bond</keyword>
<proteinExistence type="predicted"/>
<dbReference type="SUPFAM" id="SSF49854">
    <property type="entry name" value="Spermadhesin, CUB domain"/>
    <property type="match status" value="1"/>
</dbReference>
<evidence type="ECO:0000256" key="1">
    <source>
        <dbReference type="ARBA" id="ARBA00023157"/>
    </source>
</evidence>
<dbReference type="InterPro" id="IPR013783">
    <property type="entry name" value="Ig-like_fold"/>
</dbReference>
<sequence>SHVLSAPKGHYVELNFTMRSSSWAPRPCLQDYYLEIRDGNNQLANVLGVFCGDHKAAVVRSSGRYLRLRFFPYRRYNLNAYYKGRSSNQTGTIFLVNFLLKHTQTVILNRTSNLWCPVEGAPAPYIVWRKNGVVVQNSTSVRYQLVAAEENVNYSCEVRRDNNVSRSEISLNID</sequence>
<evidence type="ECO:0000313" key="4">
    <source>
        <dbReference type="Proteomes" id="UP001159428"/>
    </source>
</evidence>
<feature type="non-terminal residue" evidence="3">
    <location>
        <position position="174"/>
    </location>
</feature>
<gene>
    <name evidence="3" type="ORF">PMEA_00002336</name>
</gene>
<dbReference type="EMBL" id="CALNXJ010000105">
    <property type="protein sequence ID" value="CAH3164544.1"/>
    <property type="molecule type" value="Genomic_DNA"/>
</dbReference>
<reference evidence="3 4" key="1">
    <citation type="submission" date="2022-05" db="EMBL/GenBank/DDBJ databases">
        <authorList>
            <consortium name="Genoscope - CEA"/>
            <person name="William W."/>
        </authorList>
    </citation>
    <scope>NUCLEOTIDE SEQUENCE [LARGE SCALE GENOMIC DNA]</scope>
</reference>
<evidence type="ECO:0000259" key="2">
    <source>
        <dbReference type="PROSITE" id="PS50835"/>
    </source>
</evidence>
<dbReference type="Gene3D" id="2.60.120.290">
    <property type="entry name" value="Spermadhesin, CUB domain"/>
    <property type="match status" value="1"/>
</dbReference>
<keyword evidence="4" id="KW-1185">Reference proteome</keyword>
<accession>A0AAU9Y422</accession>
<feature type="non-terminal residue" evidence="3">
    <location>
        <position position="1"/>
    </location>
</feature>